<dbReference type="EMBL" id="QPFP01000024">
    <property type="protein sequence ID" value="TEB30257.1"/>
    <property type="molecule type" value="Genomic_DNA"/>
</dbReference>
<evidence type="ECO:0000256" key="5">
    <source>
        <dbReference type="ARBA" id="ARBA00022833"/>
    </source>
</evidence>
<keyword evidence="2" id="KW-0479">Metal-binding</keyword>
<feature type="domain" description="C2H2-type" evidence="12">
    <location>
        <begin position="330"/>
        <end position="358"/>
    </location>
</feature>
<name>A0A4Y7T7V7_COPMI</name>
<dbReference type="PANTHER" id="PTHR46105:SF5">
    <property type="entry name" value="ZINC FINGER AND BTB DOMAIN-CONTAINING PROTEIN 44 ISOFORM X1"/>
    <property type="match status" value="1"/>
</dbReference>
<evidence type="ECO:0000259" key="12">
    <source>
        <dbReference type="PROSITE" id="PS50157"/>
    </source>
</evidence>
<evidence type="ECO:0000256" key="11">
    <source>
        <dbReference type="SAM" id="MobiDB-lite"/>
    </source>
</evidence>
<dbReference type="Pfam" id="PF00096">
    <property type="entry name" value="zf-C2H2"/>
    <property type="match status" value="1"/>
</dbReference>
<dbReference type="InterPro" id="IPR013087">
    <property type="entry name" value="Znf_C2H2_type"/>
</dbReference>
<dbReference type="GO" id="GO:0005634">
    <property type="term" value="C:nucleus"/>
    <property type="evidence" value="ECO:0007669"/>
    <property type="project" value="UniProtKB-SubCell"/>
</dbReference>
<reference evidence="13 14" key="1">
    <citation type="journal article" date="2019" name="Nat. Ecol. Evol.">
        <title>Megaphylogeny resolves global patterns of mushroom evolution.</title>
        <authorList>
            <person name="Varga T."/>
            <person name="Krizsan K."/>
            <person name="Foldi C."/>
            <person name="Dima B."/>
            <person name="Sanchez-Garcia M."/>
            <person name="Sanchez-Ramirez S."/>
            <person name="Szollosi G.J."/>
            <person name="Szarkandi J.G."/>
            <person name="Papp V."/>
            <person name="Albert L."/>
            <person name="Andreopoulos W."/>
            <person name="Angelini C."/>
            <person name="Antonin V."/>
            <person name="Barry K.W."/>
            <person name="Bougher N.L."/>
            <person name="Buchanan P."/>
            <person name="Buyck B."/>
            <person name="Bense V."/>
            <person name="Catcheside P."/>
            <person name="Chovatia M."/>
            <person name="Cooper J."/>
            <person name="Damon W."/>
            <person name="Desjardin D."/>
            <person name="Finy P."/>
            <person name="Geml J."/>
            <person name="Haridas S."/>
            <person name="Hughes K."/>
            <person name="Justo A."/>
            <person name="Karasinski D."/>
            <person name="Kautmanova I."/>
            <person name="Kiss B."/>
            <person name="Kocsube S."/>
            <person name="Kotiranta H."/>
            <person name="LaButti K.M."/>
            <person name="Lechner B.E."/>
            <person name="Liimatainen K."/>
            <person name="Lipzen A."/>
            <person name="Lukacs Z."/>
            <person name="Mihaltcheva S."/>
            <person name="Morgado L.N."/>
            <person name="Niskanen T."/>
            <person name="Noordeloos M.E."/>
            <person name="Ohm R.A."/>
            <person name="Ortiz-Santana B."/>
            <person name="Ovrebo C."/>
            <person name="Racz N."/>
            <person name="Riley R."/>
            <person name="Savchenko A."/>
            <person name="Shiryaev A."/>
            <person name="Soop K."/>
            <person name="Spirin V."/>
            <person name="Szebenyi C."/>
            <person name="Tomsovsky M."/>
            <person name="Tulloss R.E."/>
            <person name="Uehling J."/>
            <person name="Grigoriev I.V."/>
            <person name="Vagvolgyi C."/>
            <person name="Papp T."/>
            <person name="Martin F.M."/>
            <person name="Miettinen O."/>
            <person name="Hibbett D.S."/>
            <person name="Nagy L.G."/>
        </authorList>
    </citation>
    <scope>NUCLEOTIDE SEQUENCE [LARGE SCALE GENOMIC DNA]</scope>
    <source>
        <strain evidence="13 14">FP101781</strain>
    </source>
</reference>
<evidence type="ECO:0000256" key="1">
    <source>
        <dbReference type="ARBA" id="ARBA00004123"/>
    </source>
</evidence>
<dbReference type="PROSITE" id="PS50157">
    <property type="entry name" value="ZINC_FINGER_C2H2_2"/>
    <property type="match status" value="1"/>
</dbReference>
<keyword evidence="4 10" id="KW-0863">Zinc-finger</keyword>
<evidence type="ECO:0000256" key="8">
    <source>
        <dbReference type="ARBA" id="ARBA00023163"/>
    </source>
</evidence>
<keyword evidence="7" id="KW-0238">DNA-binding</keyword>
<protein>
    <recommendedName>
        <fullName evidence="12">C2H2-type domain-containing protein</fullName>
    </recommendedName>
</protein>
<dbReference type="Proteomes" id="UP000298030">
    <property type="component" value="Unassembled WGS sequence"/>
</dbReference>
<sequence length="405" mass="45039">MSRSHSPSESPQPCRNDSISPFDYKSSQRDATHTVHLEHLELSSQSSNSRDASPTDSEMSDSDHDRVKLPSIRELCNGLLPSNGSGLDPSLRDLGIDQPVPPRTREGPCSCCTTCADHRSDSHGPRASVPGFSPAVFENGSPYSWKPAGSSSVTHGHRSHSVSASAPVYARSNHPRQPSYRRVYAADSDSEDGYYAPSSEARPYSMLPRDARSRSLYRAHSYDSSELARSPSRPSSVHSRSSDYGPRTYHYGSPYSDASSLPADGYGASSHMADSNWESHVEKAGRLNGAGPVMYTCRWKKPDNQPCNYTGKKQLAKRHVESVHLGKKPHVCPECKKPFPQKTSLDIHIRSVHTFQKPLKCEHCDAAFSDPARRHKHYRVEHPDKVVKKPRVKMEFKDIEHLLVK</sequence>
<dbReference type="GO" id="GO:0000981">
    <property type="term" value="F:DNA-binding transcription factor activity, RNA polymerase II-specific"/>
    <property type="evidence" value="ECO:0007669"/>
    <property type="project" value="TreeGrafter"/>
</dbReference>
<comment type="caution">
    <text evidence="13">The sequence shown here is derived from an EMBL/GenBank/DDBJ whole genome shotgun (WGS) entry which is preliminary data.</text>
</comment>
<evidence type="ECO:0000313" key="14">
    <source>
        <dbReference type="Proteomes" id="UP000298030"/>
    </source>
</evidence>
<feature type="region of interest" description="Disordered" evidence="11">
    <location>
        <begin position="1"/>
        <end position="68"/>
    </location>
</feature>
<gene>
    <name evidence="13" type="ORF">FA13DRAFT_1792711</name>
</gene>
<feature type="compositionally biased region" description="Low complexity" evidence="11">
    <location>
        <begin position="229"/>
        <end position="239"/>
    </location>
</feature>
<keyword evidence="14" id="KW-1185">Reference proteome</keyword>
<proteinExistence type="predicted"/>
<keyword evidence="3" id="KW-0677">Repeat</keyword>
<comment type="subcellular location">
    <subcellularLocation>
        <location evidence="1">Nucleus</location>
    </subcellularLocation>
</comment>
<organism evidence="13 14">
    <name type="scientific">Coprinellus micaceus</name>
    <name type="common">Glistening ink-cap mushroom</name>
    <name type="synonym">Coprinus micaceus</name>
    <dbReference type="NCBI Taxonomy" id="71717"/>
    <lineage>
        <taxon>Eukaryota</taxon>
        <taxon>Fungi</taxon>
        <taxon>Dikarya</taxon>
        <taxon>Basidiomycota</taxon>
        <taxon>Agaricomycotina</taxon>
        <taxon>Agaricomycetes</taxon>
        <taxon>Agaricomycetidae</taxon>
        <taxon>Agaricales</taxon>
        <taxon>Agaricineae</taxon>
        <taxon>Psathyrellaceae</taxon>
        <taxon>Coprinellus</taxon>
    </lineage>
</organism>
<evidence type="ECO:0000256" key="10">
    <source>
        <dbReference type="PROSITE-ProRule" id="PRU00042"/>
    </source>
</evidence>
<accession>A0A4Y7T7V7</accession>
<evidence type="ECO:0000256" key="9">
    <source>
        <dbReference type="ARBA" id="ARBA00023242"/>
    </source>
</evidence>
<feature type="compositionally biased region" description="Polar residues" evidence="11">
    <location>
        <begin position="1"/>
        <end position="19"/>
    </location>
</feature>
<feature type="compositionally biased region" description="Basic and acidic residues" evidence="11">
    <location>
        <begin position="26"/>
        <end position="41"/>
    </location>
</feature>
<dbReference type="InterPro" id="IPR050457">
    <property type="entry name" value="ZnFinger_BTB_dom_contain"/>
</dbReference>
<evidence type="ECO:0000256" key="2">
    <source>
        <dbReference type="ARBA" id="ARBA00022723"/>
    </source>
</evidence>
<feature type="region of interest" description="Disordered" evidence="11">
    <location>
        <begin position="147"/>
        <end position="250"/>
    </location>
</feature>
<dbReference type="AlphaFoldDB" id="A0A4Y7T7V7"/>
<keyword evidence="8" id="KW-0804">Transcription</keyword>
<dbReference type="FunFam" id="3.30.160.60:FF:000100">
    <property type="entry name" value="Zinc finger 45-like"/>
    <property type="match status" value="1"/>
</dbReference>
<dbReference type="PANTHER" id="PTHR46105">
    <property type="entry name" value="AGAP004733-PA"/>
    <property type="match status" value="1"/>
</dbReference>
<dbReference type="GO" id="GO:0000978">
    <property type="term" value="F:RNA polymerase II cis-regulatory region sequence-specific DNA binding"/>
    <property type="evidence" value="ECO:0007669"/>
    <property type="project" value="TreeGrafter"/>
</dbReference>
<dbReference type="PROSITE" id="PS00028">
    <property type="entry name" value="ZINC_FINGER_C2H2_1"/>
    <property type="match status" value="2"/>
</dbReference>
<evidence type="ECO:0000256" key="3">
    <source>
        <dbReference type="ARBA" id="ARBA00022737"/>
    </source>
</evidence>
<evidence type="ECO:0000256" key="6">
    <source>
        <dbReference type="ARBA" id="ARBA00023015"/>
    </source>
</evidence>
<dbReference type="Gene3D" id="3.30.160.60">
    <property type="entry name" value="Classic Zinc Finger"/>
    <property type="match status" value="1"/>
</dbReference>
<keyword evidence="9" id="KW-0539">Nucleus</keyword>
<keyword evidence="5" id="KW-0862">Zinc</keyword>
<dbReference type="OrthoDB" id="654211at2759"/>
<keyword evidence="6" id="KW-0805">Transcription regulation</keyword>
<dbReference type="InterPro" id="IPR036236">
    <property type="entry name" value="Znf_C2H2_sf"/>
</dbReference>
<evidence type="ECO:0000256" key="4">
    <source>
        <dbReference type="ARBA" id="ARBA00022771"/>
    </source>
</evidence>
<dbReference type="STRING" id="71717.A0A4Y7T7V7"/>
<dbReference type="SUPFAM" id="SSF57667">
    <property type="entry name" value="beta-beta-alpha zinc fingers"/>
    <property type="match status" value="1"/>
</dbReference>
<evidence type="ECO:0000313" key="13">
    <source>
        <dbReference type="EMBL" id="TEB30257.1"/>
    </source>
</evidence>
<dbReference type="SMART" id="SM00355">
    <property type="entry name" value="ZnF_C2H2"/>
    <property type="match status" value="2"/>
</dbReference>
<feature type="region of interest" description="Disordered" evidence="11">
    <location>
        <begin position="80"/>
        <end position="109"/>
    </location>
</feature>
<dbReference type="GO" id="GO:0008270">
    <property type="term" value="F:zinc ion binding"/>
    <property type="evidence" value="ECO:0007669"/>
    <property type="project" value="UniProtKB-KW"/>
</dbReference>
<evidence type="ECO:0000256" key="7">
    <source>
        <dbReference type="ARBA" id="ARBA00023125"/>
    </source>
</evidence>